<gene>
    <name evidence="1" type="ORF">pMF1.21</name>
</gene>
<name>B0YR30_MYXFU</name>
<protein>
    <submittedName>
        <fullName evidence="1">Uncharacterized protein</fullName>
    </submittedName>
</protein>
<reference evidence="1" key="1">
    <citation type="journal article" date="2008" name="Appl. Environ. Microbiol.">
        <title>Discovery of the autonomously replicating plasmid pMF1 from Myxococcus fulvus and development of a gene cloning system in Myxococcus xanthus.</title>
        <authorList>
            <person name="Zhao J.Y."/>
            <person name="Zhong L."/>
            <person name="Shen M.J."/>
            <person name="Xia Z.J."/>
            <person name="Cheng Q.X."/>
            <person name="Sun X."/>
            <person name="Zhao G.P."/>
            <person name="Li Y.Z."/>
            <person name="Qin Z.J."/>
        </authorList>
    </citation>
    <scope>NUCLEOTIDE SEQUENCE</scope>
    <source>
        <strain evidence="1">124B02</strain>
        <plasmid evidence="1">pMF1</plasmid>
    </source>
</reference>
<geneLocation type="plasmid" evidence="1">
    <name>pMF1</name>
</geneLocation>
<dbReference type="EMBL" id="EU137666">
    <property type="protein sequence ID" value="ABX46804.1"/>
    <property type="molecule type" value="Genomic_DNA"/>
</dbReference>
<organism evidence="1">
    <name type="scientific">Myxococcus fulvus</name>
    <dbReference type="NCBI Taxonomy" id="33"/>
    <lineage>
        <taxon>Bacteria</taxon>
        <taxon>Pseudomonadati</taxon>
        <taxon>Myxococcota</taxon>
        <taxon>Myxococcia</taxon>
        <taxon>Myxococcales</taxon>
        <taxon>Cystobacterineae</taxon>
        <taxon>Myxococcaceae</taxon>
        <taxon>Myxococcus</taxon>
    </lineage>
</organism>
<sequence length="87" mass="9558">MGGRHRGERDVGGSEMSESQALVELLARIEEEVRAAKTTMPTRSDFDEVEDDDYSEFVECLGLVRGNLLTLEGMVAQAVELAKKAGR</sequence>
<dbReference type="AlphaFoldDB" id="B0YR30"/>
<proteinExistence type="predicted"/>
<evidence type="ECO:0000313" key="1">
    <source>
        <dbReference type="EMBL" id="ABX46804.1"/>
    </source>
</evidence>
<keyword evidence="1" id="KW-0614">Plasmid</keyword>
<accession>B0YR30</accession>